<comment type="caution">
    <text evidence="2">The sequence shown here is derived from an EMBL/GenBank/DDBJ whole genome shotgun (WGS) entry which is preliminary data.</text>
</comment>
<gene>
    <name evidence="2" type="ORF">PCOR1329_LOCUS35443</name>
</gene>
<reference evidence="2" key="1">
    <citation type="submission" date="2023-10" db="EMBL/GenBank/DDBJ databases">
        <authorList>
            <person name="Chen Y."/>
            <person name="Shah S."/>
            <person name="Dougan E. K."/>
            <person name="Thang M."/>
            <person name="Chan C."/>
        </authorList>
    </citation>
    <scope>NUCLEOTIDE SEQUENCE [LARGE SCALE GENOMIC DNA]</scope>
</reference>
<name>A0ABN9T4A7_9DINO</name>
<feature type="signal peptide" evidence="1">
    <location>
        <begin position="1"/>
        <end position="21"/>
    </location>
</feature>
<dbReference type="Proteomes" id="UP001189429">
    <property type="component" value="Unassembled WGS sequence"/>
</dbReference>
<feature type="chain" id="PRO_5047124872" evidence="1">
    <location>
        <begin position="22"/>
        <end position="319"/>
    </location>
</feature>
<accession>A0ABN9T4A7</accession>
<proteinExistence type="predicted"/>
<keyword evidence="1" id="KW-0732">Signal</keyword>
<evidence type="ECO:0000256" key="1">
    <source>
        <dbReference type="SAM" id="SignalP"/>
    </source>
</evidence>
<keyword evidence="3" id="KW-1185">Reference proteome</keyword>
<sequence length="319" mass="32913">MARPAPLPRLALALGVASASAALDEGPPARRLRGGAAANCSGAARGQAACEEDDGVSGRCLASGLPCGYNGNPWCAADALDKCCCDYGHCAPQLGNAAGIIQMQCYPAGKCISPAEDPSQALCGAGGQQQIPCCGDAVCRPIAGGEGHRRGRPAAHLARRGWAEPGPEVRARASLARPGGCATRPSWARVESRLGSARWIGGVPHRTSGGVPLMACARPPSTSKGPGTSSGTPSTSRSTCVDWNMPCDYYSQCCDGYQCTWANTDPKPSTICLSPGGDQHGPEGSCAAWNEPCDYYNECCSTYTCTWANTEPEPSTICL</sequence>
<evidence type="ECO:0000313" key="3">
    <source>
        <dbReference type="Proteomes" id="UP001189429"/>
    </source>
</evidence>
<dbReference type="EMBL" id="CAUYUJ010014330">
    <property type="protein sequence ID" value="CAK0839857.1"/>
    <property type="molecule type" value="Genomic_DNA"/>
</dbReference>
<organism evidence="2 3">
    <name type="scientific">Prorocentrum cordatum</name>
    <dbReference type="NCBI Taxonomy" id="2364126"/>
    <lineage>
        <taxon>Eukaryota</taxon>
        <taxon>Sar</taxon>
        <taxon>Alveolata</taxon>
        <taxon>Dinophyceae</taxon>
        <taxon>Prorocentrales</taxon>
        <taxon>Prorocentraceae</taxon>
        <taxon>Prorocentrum</taxon>
    </lineage>
</organism>
<protein>
    <submittedName>
        <fullName evidence="2">Uncharacterized protein</fullName>
    </submittedName>
</protein>
<evidence type="ECO:0000313" key="2">
    <source>
        <dbReference type="EMBL" id="CAK0839857.1"/>
    </source>
</evidence>